<evidence type="ECO:0000313" key="12">
    <source>
        <dbReference type="Proteomes" id="UP000008461"/>
    </source>
</evidence>
<dbReference type="RefSeq" id="WP_013765724.1">
    <property type="nucleotide sequence ID" value="NC_015510.1"/>
</dbReference>
<dbReference type="HAMAP" id="MF_00161">
    <property type="entry name" value="LspA"/>
    <property type="match status" value="1"/>
</dbReference>
<keyword evidence="6 9" id="KW-0378">Hydrolase</keyword>
<keyword evidence="4 9" id="KW-0812">Transmembrane</keyword>
<evidence type="ECO:0000256" key="10">
    <source>
        <dbReference type="RuleBase" id="RU004181"/>
    </source>
</evidence>
<feature type="active site" evidence="9">
    <location>
        <position position="149"/>
    </location>
</feature>
<dbReference type="PRINTS" id="PR00781">
    <property type="entry name" value="LIPOSIGPTASE"/>
</dbReference>
<dbReference type="Proteomes" id="UP000008461">
    <property type="component" value="Chromosome"/>
</dbReference>
<comment type="similarity">
    <text evidence="1 9 10">Belongs to the peptidase A8 family.</text>
</comment>
<comment type="catalytic activity">
    <reaction evidence="9">
        <text>Release of signal peptides from bacterial membrane prolipoproteins. Hydrolyzes -Xaa-Yaa-Zaa-|-(S,diacylglyceryl)Cys-, in which Xaa is hydrophobic (preferably Leu), and Yaa (Ala or Ser) and Zaa (Gly or Ala) have small, neutral side chains.</text>
        <dbReference type="EC" id="3.4.23.36"/>
    </reaction>
</comment>
<keyword evidence="12" id="KW-1185">Reference proteome</keyword>
<reference evidence="11 12" key="1">
    <citation type="journal article" date="2011" name="Stand. Genomic Sci.">
        <title>Complete genome sequence of Haliscomenobacter hydrossis type strain (O).</title>
        <authorList>
            <consortium name="US DOE Joint Genome Institute (JGI-PGF)"/>
            <person name="Daligault H."/>
            <person name="Lapidus A."/>
            <person name="Zeytun A."/>
            <person name="Nolan M."/>
            <person name="Lucas S."/>
            <person name="Del Rio T.G."/>
            <person name="Tice H."/>
            <person name="Cheng J.F."/>
            <person name="Tapia R."/>
            <person name="Han C."/>
            <person name="Goodwin L."/>
            <person name="Pitluck S."/>
            <person name="Liolios K."/>
            <person name="Pagani I."/>
            <person name="Ivanova N."/>
            <person name="Huntemann M."/>
            <person name="Mavromatis K."/>
            <person name="Mikhailova N."/>
            <person name="Pati A."/>
            <person name="Chen A."/>
            <person name="Palaniappan K."/>
            <person name="Land M."/>
            <person name="Hauser L."/>
            <person name="Brambilla E.M."/>
            <person name="Rohde M."/>
            <person name="Verbarg S."/>
            <person name="Goker M."/>
            <person name="Bristow J."/>
            <person name="Eisen J.A."/>
            <person name="Markowitz V."/>
            <person name="Hugenholtz P."/>
            <person name="Kyrpides N.C."/>
            <person name="Klenk H.P."/>
            <person name="Woyke T."/>
        </authorList>
    </citation>
    <scope>NUCLEOTIDE SEQUENCE [LARGE SCALE GENOMIC DNA]</scope>
    <source>
        <strain evidence="12">ATCC 27775 / DSM 1100 / LMG 10767 / O</strain>
    </source>
</reference>
<dbReference type="STRING" id="760192.Halhy_3324"/>
<dbReference type="KEGG" id="hhy:Halhy_3324"/>
<keyword evidence="3 9" id="KW-0645">Protease</keyword>
<keyword evidence="7 9" id="KW-1133">Transmembrane helix</keyword>
<dbReference type="Pfam" id="PF01252">
    <property type="entry name" value="Peptidase_A8"/>
    <property type="match status" value="1"/>
</dbReference>
<dbReference type="NCBIfam" id="NF011369">
    <property type="entry name" value="PRK14788.1"/>
    <property type="match status" value="1"/>
</dbReference>
<evidence type="ECO:0000256" key="2">
    <source>
        <dbReference type="ARBA" id="ARBA00022475"/>
    </source>
</evidence>
<evidence type="ECO:0000256" key="6">
    <source>
        <dbReference type="ARBA" id="ARBA00022801"/>
    </source>
</evidence>
<dbReference type="PANTHER" id="PTHR33695:SF1">
    <property type="entry name" value="LIPOPROTEIN SIGNAL PEPTIDASE"/>
    <property type="match status" value="1"/>
</dbReference>
<comment type="function">
    <text evidence="9">This protein specifically catalyzes the removal of signal peptides from prolipoproteins.</text>
</comment>
<feature type="transmembrane region" description="Helical" evidence="9">
    <location>
        <begin position="95"/>
        <end position="119"/>
    </location>
</feature>
<keyword evidence="8 9" id="KW-0472">Membrane</keyword>
<dbReference type="AlphaFoldDB" id="F4KTC6"/>
<dbReference type="eggNOG" id="COG0597">
    <property type="taxonomic scope" value="Bacteria"/>
</dbReference>
<name>F4KTC6_HALH1</name>
<dbReference type="OrthoDB" id="9810259at2"/>
<reference key="2">
    <citation type="submission" date="2011-04" db="EMBL/GenBank/DDBJ databases">
        <title>Complete sequence of chromosome of Haliscomenobacter hydrossis DSM 1100.</title>
        <authorList>
            <consortium name="US DOE Joint Genome Institute (JGI-PGF)"/>
            <person name="Lucas S."/>
            <person name="Han J."/>
            <person name="Lapidus A."/>
            <person name="Bruce D."/>
            <person name="Goodwin L."/>
            <person name="Pitluck S."/>
            <person name="Peters L."/>
            <person name="Kyrpides N."/>
            <person name="Mavromatis K."/>
            <person name="Ivanova N."/>
            <person name="Ovchinnikova G."/>
            <person name="Pagani I."/>
            <person name="Daligault H."/>
            <person name="Detter J.C."/>
            <person name="Han C."/>
            <person name="Land M."/>
            <person name="Hauser L."/>
            <person name="Markowitz V."/>
            <person name="Cheng J.-F."/>
            <person name="Hugenholtz P."/>
            <person name="Woyke T."/>
            <person name="Wu D."/>
            <person name="Verbarg S."/>
            <person name="Frueling A."/>
            <person name="Brambilla E."/>
            <person name="Klenk H.-P."/>
            <person name="Eisen J.A."/>
        </authorList>
    </citation>
    <scope>NUCLEOTIDE SEQUENCE</scope>
    <source>
        <strain>DSM 1100</strain>
    </source>
</reference>
<keyword evidence="5 9" id="KW-0064">Aspartyl protease</keyword>
<dbReference type="UniPathway" id="UPA00665"/>
<evidence type="ECO:0000256" key="1">
    <source>
        <dbReference type="ARBA" id="ARBA00006139"/>
    </source>
</evidence>
<proteinExistence type="inferred from homology"/>
<dbReference type="EC" id="3.4.23.36" evidence="9"/>
<comment type="caution">
    <text evidence="9">Lacks conserved residue(s) required for the propagation of feature annotation.</text>
</comment>
<feature type="active site" evidence="9">
    <location>
        <position position="183"/>
    </location>
</feature>
<comment type="subcellular location">
    <subcellularLocation>
        <location evidence="9">Cell inner membrane</location>
        <topology evidence="9">Multi-pass membrane protein</topology>
    </subcellularLocation>
</comment>
<dbReference type="PANTHER" id="PTHR33695">
    <property type="entry name" value="LIPOPROTEIN SIGNAL PEPTIDASE"/>
    <property type="match status" value="1"/>
</dbReference>
<gene>
    <name evidence="9" type="primary">lspA</name>
    <name evidence="11" type="ordered locus">Halhy_3324</name>
</gene>
<organism evidence="11 12">
    <name type="scientific">Haliscomenobacter hydrossis (strain ATCC 27775 / DSM 1100 / LMG 10767 / O)</name>
    <dbReference type="NCBI Taxonomy" id="760192"/>
    <lineage>
        <taxon>Bacteria</taxon>
        <taxon>Pseudomonadati</taxon>
        <taxon>Bacteroidota</taxon>
        <taxon>Saprospiria</taxon>
        <taxon>Saprospirales</taxon>
        <taxon>Haliscomenobacteraceae</taxon>
        <taxon>Haliscomenobacter</taxon>
    </lineage>
</organism>
<feature type="transmembrane region" description="Helical" evidence="9">
    <location>
        <begin position="173"/>
        <end position="196"/>
    </location>
</feature>
<evidence type="ECO:0000256" key="4">
    <source>
        <dbReference type="ARBA" id="ARBA00022692"/>
    </source>
</evidence>
<keyword evidence="9" id="KW-0997">Cell inner membrane</keyword>
<protein>
    <recommendedName>
        <fullName evidence="9">Lipoprotein signal peptidase</fullName>
        <ecNumber evidence="9">3.4.23.36</ecNumber>
    </recommendedName>
    <alternativeName>
        <fullName evidence="9">Prolipoprotein signal peptidase</fullName>
    </alternativeName>
    <alternativeName>
        <fullName evidence="9">Signal peptidase II</fullName>
        <shortName evidence="9">SPase II</shortName>
    </alternativeName>
</protein>
<evidence type="ECO:0000256" key="7">
    <source>
        <dbReference type="ARBA" id="ARBA00022989"/>
    </source>
</evidence>
<accession>F4KTC6</accession>
<sequence length="232" mass="25826">MKPSVKVGILVFLVLLADQALKIGVKTHMEYGAEIKILGLDWALLHFVENNGMAFGWDLGGEYGKLALSLFRIAAVIFLILFIRQLIRENIRFGVLASFGLILAGAIGNILDSAFYGLIFSPSYYHGGLATLFPPEGGYAGFLHGKVVDMLYFPIWQGIYPTWVPFLGGSEYFFFKPVFNIADVSITTGVLNILIFQRDFFRYYQKEEEVAAAPAPVIPESSNQDLPEVQDQ</sequence>
<dbReference type="EMBL" id="CP002691">
    <property type="protein sequence ID" value="AEE51183.1"/>
    <property type="molecule type" value="Genomic_DNA"/>
</dbReference>
<dbReference type="HOGENOM" id="CLU_083252_0_1_10"/>
<keyword evidence="11" id="KW-0449">Lipoprotein</keyword>
<dbReference type="GO" id="GO:0006508">
    <property type="term" value="P:proteolysis"/>
    <property type="evidence" value="ECO:0007669"/>
    <property type="project" value="UniProtKB-KW"/>
</dbReference>
<evidence type="ECO:0000256" key="8">
    <source>
        <dbReference type="ARBA" id="ARBA00023136"/>
    </source>
</evidence>
<evidence type="ECO:0000256" key="5">
    <source>
        <dbReference type="ARBA" id="ARBA00022750"/>
    </source>
</evidence>
<evidence type="ECO:0000256" key="3">
    <source>
        <dbReference type="ARBA" id="ARBA00022670"/>
    </source>
</evidence>
<dbReference type="GO" id="GO:0005886">
    <property type="term" value="C:plasma membrane"/>
    <property type="evidence" value="ECO:0007669"/>
    <property type="project" value="UniProtKB-SubCell"/>
</dbReference>
<dbReference type="GO" id="GO:0004190">
    <property type="term" value="F:aspartic-type endopeptidase activity"/>
    <property type="evidence" value="ECO:0007669"/>
    <property type="project" value="UniProtKB-UniRule"/>
</dbReference>
<evidence type="ECO:0000256" key="9">
    <source>
        <dbReference type="HAMAP-Rule" id="MF_00161"/>
    </source>
</evidence>
<keyword evidence="2 9" id="KW-1003">Cell membrane</keyword>
<dbReference type="InterPro" id="IPR001872">
    <property type="entry name" value="Peptidase_A8"/>
</dbReference>
<comment type="pathway">
    <text evidence="9">Protein modification; lipoprotein biosynthesis (signal peptide cleavage).</text>
</comment>
<feature type="transmembrane region" description="Helical" evidence="9">
    <location>
        <begin position="63"/>
        <end position="83"/>
    </location>
</feature>
<evidence type="ECO:0000313" key="11">
    <source>
        <dbReference type="EMBL" id="AEE51183.1"/>
    </source>
</evidence>